<dbReference type="InterPro" id="IPR007995">
    <property type="entry name" value="DUF742"/>
</dbReference>
<comment type="caution">
    <text evidence="1">The sequence shown here is derived from an EMBL/GenBank/DDBJ whole genome shotgun (WGS) entry which is preliminary data.</text>
</comment>
<evidence type="ECO:0000313" key="1">
    <source>
        <dbReference type="EMBL" id="GAA3225168.1"/>
    </source>
</evidence>
<sequence length="128" mass="14151">MDEWADLEWVDEDAGPIVRPYALTGGRTRGDEDIDLVSLVENTEFQASLKMDLSPEHLMIRRLCSREASALCSVAEVAADLDLPVDVVRVFLGDLIRHGLIRLRKPASASRLPDARLLKEVIDGLSAL</sequence>
<dbReference type="Pfam" id="PF05331">
    <property type="entry name" value="DUF742"/>
    <property type="match status" value="1"/>
</dbReference>
<dbReference type="PANTHER" id="PTHR36221:SF1">
    <property type="entry name" value="DUF742 DOMAIN-CONTAINING PROTEIN"/>
    <property type="match status" value="1"/>
</dbReference>
<reference evidence="2" key="1">
    <citation type="journal article" date="2019" name="Int. J. Syst. Evol. Microbiol.">
        <title>The Global Catalogue of Microorganisms (GCM) 10K type strain sequencing project: providing services to taxonomists for standard genome sequencing and annotation.</title>
        <authorList>
            <consortium name="The Broad Institute Genomics Platform"/>
            <consortium name="The Broad Institute Genome Sequencing Center for Infectious Disease"/>
            <person name="Wu L."/>
            <person name="Ma J."/>
        </authorList>
    </citation>
    <scope>NUCLEOTIDE SEQUENCE [LARGE SCALE GENOMIC DNA]</scope>
    <source>
        <strain evidence="2">JCM 9377</strain>
    </source>
</reference>
<protein>
    <submittedName>
        <fullName evidence="1">DUF742 domain-containing protein</fullName>
    </submittedName>
</protein>
<dbReference type="PANTHER" id="PTHR36221">
    <property type="entry name" value="DUF742 DOMAIN-CONTAINING PROTEIN"/>
    <property type="match status" value="1"/>
</dbReference>
<keyword evidence="2" id="KW-1185">Reference proteome</keyword>
<dbReference type="RefSeq" id="WP_344833227.1">
    <property type="nucleotide sequence ID" value="NZ_BAAAUV010000014.1"/>
</dbReference>
<dbReference type="EMBL" id="BAAAUV010000014">
    <property type="protein sequence ID" value="GAA3225168.1"/>
    <property type="molecule type" value="Genomic_DNA"/>
</dbReference>
<evidence type="ECO:0000313" key="2">
    <source>
        <dbReference type="Proteomes" id="UP001501237"/>
    </source>
</evidence>
<gene>
    <name evidence="1" type="ORF">GCM10010468_52680</name>
</gene>
<dbReference type="Proteomes" id="UP001501237">
    <property type="component" value="Unassembled WGS sequence"/>
</dbReference>
<accession>A0ABP6QGU6</accession>
<name>A0ABP6QGU6_9ACTN</name>
<proteinExistence type="predicted"/>
<organism evidence="1 2">
    <name type="scientific">Actinocorallia longicatena</name>
    <dbReference type="NCBI Taxonomy" id="111803"/>
    <lineage>
        <taxon>Bacteria</taxon>
        <taxon>Bacillati</taxon>
        <taxon>Actinomycetota</taxon>
        <taxon>Actinomycetes</taxon>
        <taxon>Streptosporangiales</taxon>
        <taxon>Thermomonosporaceae</taxon>
        <taxon>Actinocorallia</taxon>
    </lineage>
</organism>